<evidence type="ECO:0000256" key="4">
    <source>
        <dbReference type="ARBA" id="ARBA00022806"/>
    </source>
</evidence>
<reference evidence="11 12" key="1">
    <citation type="journal article" date="2018" name="Microb. Genom.">
        <title>Expanding an expanded genome: long-read sequencing of Trypanosoma cruzi.</title>
        <authorList>
            <person name="Berna L."/>
            <person name="Rodriguez M."/>
            <person name="Chiribao M.L."/>
            <person name="Parodi-Talice A."/>
            <person name="Pita S."/>
            <person name="Rijo G."/>
            <person name="Alvarez-Valin F."/>
            <person name="Robello C."/>
        </authorList>
    </citation>
    <scope>NUCLEOTIDE SEQUENCE [LARGE SCALE GENOMIC DNA]</scope>
    <source>
        <strain evidence="11 12">Dm28c</strain>
    </source>
</reference>
<feature type="compositionally biased region" description="Acidic residues" evidence="7">
    <location>
        <begin position="1236"/>
        <end position="1245"/>
    </location>
</feature>
<dbReference type="InterPro" id="IPR007502">
    <property type="entry name" value="Helicase-assoc_dom"/>
</dbReference>
<dbReference type="CDD" id="cd18791">
    <property type="entry name" value="SF2_C_RHA"/>
    <property type="match status" value="1"/>
</dbReference>
<evidence type="ECO:0000256" key="1">
    <source>
        <dbReference type="ARBA" id="ARBA00012552"/>
    </source>
</evidence>
<dbReference type="InterPro" id="IPR001374">
    <property type="entry name" value="R3H_dom"/>
</dbReference>
<dbReference type="InterPro" id="IPR014001">
    <property type="entry name" value="Helicase_ATP-bd"/>
</dbReference>
<dbReference type="EMBL" id="PRFA01000049">
    <property type="protein sequence ID" value="PWU90564.1"/>
    <property type="molecule type" value="Genomic_DNA"/>
</dbReference>
<gene>
    <name evidence="11" type="ORF">C4B63_49g160</name>
</gene>
<dbReference type="VEuPathDB" id="TriTrypDB:TcG_06734"/>
<dbReference type="GO" id="GO:0005524">
    <property type="term" value="F:ATP binding"/>
    <property type="evidence" value="ECO:0007669"/>
    <property type="project" value="UniProtKB-KW"/>
</dbReference>
<evidence type="ECO:0000256" key="2">
    <source>
        <dbReference type="ARBA" id="ARBA00022741"/>
    </source>
</evidence>
<dbReference type="InterPro" id="IPR001650">
    <property type="entry name" value="Helicase_C-like"/>
</dbReference>
<evidence type="ECO:0000313" key="11">
    <source>
        <dbReference type="EMBL" id="PWU90564.1"/>
    </source>
</evidence>
<dbReference type="VEuPathDB" id="TriTrypDB:C4B63_49g160"/>
<feature type="domain" description="Helicase ATP-binding" evidence="9">
    <location>
        <begin position="309"/>
        <end position="472"/>
    </location>
</feature>
<proteinExistence type="predicted"/>
<dbReference type="SMART" id="SM00847">
    <property type="entry name" value="HA2"/>
    <property type="match status" value="1"/>
</dbReference>
<dbReference type="SMART" id="SM00487">
    <property type="entry name" value="DEXDc"/>
    <property type="match status" value="1"/>
</dbReference>
<dbReference type="InterPro" id="IPR048333">
    <property type="entry name" value="HA2_WH"/>
</dbReference>
<keyword evidence="3" id="KW-0378">Hydrolase</keyword>
<dbReference type="VEuPathDB" id="TriTrypDB:TcCLB.506861.10"/>
<dbReference type="SMART" id="SM00490">
    <property type="entry name" value="HELICc"/>
    <property type="match status" value="1"/>
</dbReference>
<dbReference type="VEuPathDB" id="TriTrypDB:Tc_MARK_233"/>
<evidence type="ECO:0000256" key="7">
    <source>
        <dbReference type="SAM" id="MobiDB-lite"/>
    </source>
</evidence>
<dbReference type="InterPro" id="IPR027417">
    <property type="entry name" value="P-loop_NTPase"/>
</dbReference>
<keyword evidence="6" id="KW-0694">RNA-binding</keyword>
<dbReference type="SMART" id="SM00393">
    <property type="entry name" value="R3H"/>
    <property type="match status" value="1"/>
</dbReference>
<feature type="domain" description="Helicase C-terminal" evidence="10">
    <location>
        <begin position="563"/>
        <end position="736"/>
    </location>
</feature>
<dbReference type="SUPFAM" id="SSF82708">
    <property type="entry name" value="R3H domain"/>
    <property type="match status" value="1"/>
</dbReference>
<evidence type="ECO:0000256" key="6">
    <source>
        <dbReference type="ARBA" id="ARBA00022884"/>
    </source>
</evidence>
<dbReference type="PANTHER" id="PTHR18934:SF237">
    <property type="entry name" value="ATP-DEPENDENT DNA_RNA HELICASE DHX36"/>
    <property type="match status" value="1"/>
</dbReference>
<dbReference type="PROSITE" id="PS00690">
    <property type="entry name" value="DEAH_ATP_HELICASE"/>
    <property type="match status" value="1"/>
</dbReference>
<dbReference type="Pfam" id="PF00270">
    <property type="entry name" value="DEAD"/>
    <property type="match status" value="1"/>
</dbReference>
<dbReference type="VEuPathDB" id="TriTrypDB:TcBrA4_0094640"/>
<feature type="region of interest" description="Disordered" evidence="7">
    <location>
        <begin position="1"/>
        <end position="20"/>
    </location>
</feature>
<evidence type="ECO:0000256" key="5">
    <source>
        <dbReference type="ARBA" id="ARBA00022840"/>
    </source>
</evidence>
<keyword evidence="5" id="KW-0067">ATP-binding</keyword>
<comment type="caution">
    <text evidence="11">The sequence shown here is derived from an EMBL/GenBank/DDBJ whole genome shotgun (WGS) entry which is preliminary data.</text>
</comment>
<dbReference type="GO" id="GO:0016787">
    <property type="term" value="F:hydrolase activity"/>
    <property type="evidence" value="ECO:0007669"/>
    <property type="project" value="UniProtKB-KW"/>
</dbReference>
<dbReference type="PROSITE" id="PS51192">
    <property type="entry name" value="HELICASE_ATP_BIND_1"/>
    <property type="match status" value="1"/>
</dbReference>
<dbReference type="Pfam" id="PF01424">
    <property type="entry name" value="R3H"/>
    <property type="match status" value="1"/>
</dbReference>
<dbReference type="PROSITE" id="PS51061">
    <property type="entry name" value="R3H"/>
    <property type="match status" value="1"/>
</dbReference>
<dbReference type="Proteomes" id="UP000246121">
    <property type="component" value="Unassembled WGS sequence"/>
</dbReference>
<sequence>MPGRRTHKRSNHPADFAAPPINTISTGYPFHVSQLQQMLYPGGVQNGMFQYVSQTPSVRYVFTQRNYSSAFGNVPVDYPQGNRTTFSSRNQMDRMGHESSRGMMVNQNPFQEQNSVPVTAVANSKVSICNEEGVWTKKNLYAMVKAFVDDPNAEEMSFPPTLSAAERHMVHEIALNFNLHHRSAGCKSERVLTLKKIGSIKNQEKDREIAAFNGDRVKTIDGYQGAQRLPDEYIKSRTNEISLLLGPFLRKMYSQLKATAAKPFRNRHLVVVQPGLMKAPQGNTQNQRYRELQEFRRSLPSYKRRDEIINALKQNNVLIVSGDTGCGKTTQIPQILYDSEVFQKDLEIICTQPRRISALSVAQRVAEERGETCGNSCGYIIRFDNMTSPSTKIVYMTTGILLRRLHTDPQLNGVSCIIVDEVHERDVETDFCLLLLRDRLIEQQRNKQLYKNHVKVVVMSATVQIEKVASYFVCVCGGRAPPIISIPGTLFPVEECFLEEALKWTHLPPSAVPAISMLTNVSEKKSKNGNSEDGNDGSIFEKIKATVFGETDNDPEVLVPYDLVFKLISYIHASSHDFSESILIFLPGWASISRVNTMIQRSPIARELSVLQLHSSLTAAEQQRVFYRPPKRFRKVVLSTNIAEASVTIDDIVYVIDSCLTKGTSYDARGNTSVLKATFISKANGMQRRGRAGRCRAGVCVHLLPRSAYEKLPEFLLPEIMRSPLEDVCLQVKALKPDEVCEKVLSRAMDPPPADSTEHAVRFLKDMGAFTSEKEQMTNLGRALSKLPIHPLLGKMLLAAACLGVLEPVVTIAAYLSGKSPFIKPLPHQKNAMRNAVQSIDNGLLSDHLSVMKLFDEWKKSNCSADYAMQNFADQTVLRSMDRIRKQLLRLVKDSSLLRKVEDPLRMASRHSSNLGLVRLVALWSLYPRIASVEYRANRNRKRPEIFCWDNKVAQCAMGSALAFKNRDDFRDRAFVFYHERMYLEANLTVFDASAVTPVEVALCLREFALRPLTSVPPAFLTDDESKMAPAFPFVLEREEEAKDLALLFFDGDKKLYVTSLPVGLLLRDVRECMDYYLALSIKEVRADLFPEDLIRVLAYVVGYPFSDEVNAIDNNTSDKPVVTYGEEESLEPTTIDCRSAQLNDISDDEDDAPEIFMEDFEDLQMTEEEIQRAIDVFGELAILNRQGGLRLLGEFEKGVQLRQVEADLSRGPEGDFFSEEREQKLRNEDAKKSDECDDEEDEDDDIIIAKAGELDIDDNEY</sequence>
<evidence type="ECO:0000259" key="9">
    <source>
        <dbReference type="PROSITE" id="PS51192"/>
    </source>
</evidence>
<dbReference type="VEuPathDB" id="TriTrypDB:ECC02_007476"/>
<dbReference type="VEuPathDB" id="TriTrypDB:TCDM_08641"/>
<dbReference type="Pfam" id="PF00271">
    <property type="entry name" value="Helicase_C"/>
    <property type="match status" value="1"/>
</dbReference>
<keyword evidence="2" id="KW-0547">Nucleotide-binding</keyword>
<dbReference type="AlphaFoldDB" id="A0A2V2V2R7"/>
<dbReference type="SUPFAM" id="SSF52540">
    <property type="entry name" value="P-loop containing nucleoside triphosphate hydrolases"/>
    <property type="match status" value="1"/>
</dbReference>
<dbReference type="Pfam" id="PF21010">
    <property type="entry name" value="HA2_C"/>
    <property type="match status" value="1"/>
</dbReference>
<evidence type="ECO:0000256" key="3">
    <source>
        <dbReference type="ARBA" id="ARBA00022801"/>
    </source>
</evidence>
<dbReference type="InterPro" id="IPR034072">
    <property type="entry name" value="R3H_Smubp-2"/>
</dbReference>
<dbReference type="VEuPathDB" id="TriTrypDB:C3747_92g119"/>
<dbReference type="InterPro" id="IPR036867">
    <property type="entry name" value="R3H_dom_sf"/>
</dbReference>
<dbReference type="CDD" id="cd02641">
    <property type="entry name" value="R3H_Smubp-2_like"/>
    <property type="match status" value="1"/>
</dbReference>
<evidence type="ECO:0000259" key="8">
    <source>
        <dbReference type="PROSITE" id="PS51061"/>
    </source>
</evidence>
<evidence type="ECO:0000313" key="12">
    <source>
        <dbReference type="Proteomes" id="UP000246121"/>
    </source>
</evidence>
<feature type="region of interest" description="Disordered" evidence="7">
    <location>
        <begin position="1211"/>
        <end position="1245"/>
    </location>
</feature>
<dbReference type="Gene3D" id="1.20.120.1080">
    <property type="match status" value="1"/>
</dbReference>
<organism evidence="11 12">
    <name type="scientific">Trypanosoma cruzi</name>
    <dbReference type="NCBI Taxonomy" id="5693"/>
    <lineage>
        <taxon>Eukaryota</taxon>
        <taxon>Discoba</taxon>
        <taxon>Euglenozoa</taxon>
        <taxon>Kinetoplastea</taxon>
        <taxon>Metakinetoplastina</taxon>
        <taxon>Trypanosomatida</taxon>
        <taxon>Trypanosomatidae</taxon>
        <taxon>Trypanosoma</taxon>
        <taxon>Schizotrypanum</taxon>
    </lineage>
</organism>
<dbReference type="EC" id="3.6.4.13" evidence="1"/>
<dbReference type="VEuPathDB" id="TriTrypDB:BCY84_07006"/>
<dbReference type="GO" id="GO:0003724">
    <property type="term" value="F:RNA helicase activity"/>
    <property type="evidence" value="ECO:0007669"/>
    <property type="project" value="UniProtKB-EC"/>
</dbReference>
<dbReference type="GO" id="GO:0003723">
    <property type="term" value="F:RNA binding"/>
    <property type="evidence" value="ECO:0007669"/>
    <property type="project" value="UniProtKB-KW"/>
</dbReference>
<keyword evidence="4 11" id="KW-0347">Helicase</keyword>
<dbReference type="InterPro" id="IPR011545">
    <property type="entry name" value="DEAD/DEAH_box_helicase_dom"/>
</dbReference>
<dbReference type="InterPro" id="IPR002464">
    <property type="entry name" value="DNA/RNA_helicase_DEAH_CS"/>
</dbReference>
<name>A0A2V2V2R7_TRYCR</name>
<dbReference type="VEuPathDB" id="TriTrypDB:TcYC6_0035950"/>
<dbReference type="PROSITE" id="PS51194">
    <property type="entry name" value="HELICASE_CTER"/>
    <property type="match status" value="1"/>
</dbReference>
<dbReference type="VEuPathDB" id="TriTrypDB:TcCL_NonESM00422"/>
<accession>A0A2V2V2R7</accession>
<dbReference type="GO" id="GO:0005634">
    <property type="term" value="C:nucleus"/>
    <property type="evidence" value="ECO:0007669"/>
    <property type="project" value="TreeGrafter"/>
</dbReference>
<dbReference type="CDD" id="cd17917">
    <property type="entry name" value="DEXHc_RHA-like"/>
    <property type="match status" value="1"/>
</dbReference>
<dbReference type="Gene3D" id="3.30.1370.50">
    <property type="entry name" value="R3H-like domain"/>
    <property type="match status" value="1"/>
</dbReference>
<dbReference type="Pfam" id="PF04408">
    <property type="entry name" value="WHD_HA2"/>
    <property type="match status" value="1"/>
</dbReference>
<protein>
    <recommendedName>
        <fullName evidence="1">RNA helicase</fullName>
        <ecNumber evidence="1">3.6.4.13</ecNumber>
    </recommendedName>
</protein>
<dbReference type="VEuPathDB" id="TriTrypDB:TcCLB.511825.180"/>
<dbReference type="PANTHER" id="PTHR18934">
    <property type="entry name" value="ATP-DEPENDENT RNA HELICASE"/>
    <property type="match status" value="1"/>
</dbReference>
<evidence type="ECO:0000259" key="10">
    <source>
        <dbReference type="PROSITE" id="PS51194"/>
    </source>
</evidence>
<dbReference type="VEuPathDB" id="TriTrypDB:TcCLB.508323.199"/>
<feature type="compositionally biased region" description="Basic residues" evidence="7">
    <location>
        <begin position="1"/>
        <end position="11"/>
    </location>
</feature>
<dbReference type="Gene3D" id="3.40.50.300">
    <property type="entry name" value="P-loop containing nucleotide triphosphate hydrolases"/>
    <property type="match status" value="2"/>
</dbReference>
<feature type="domain" description="R3H" evidence="8">
    <location>
        <begin position="134"/>
        <end position="198"/>
    </location>
</feature>
<feature type="compositionally biased region" description="Basic and acidic residues" evidence="7">
    <location>
        <begin position="1211"/>
        <end position="1235"/>
    </location>
</feature>
<dbReference type="VEuPathDB" id="TriTrypDB:TCSYLVIO_001886"/>